<dbReference type="SUPFAM" id="SSF46785">
    <property type="entry name" value="Winged helix' DNA-binding domain"/>
    <property type="match status" value="1"/>
</dbReference>
<dbReference type="Proteomes" id="UP000677668">
    <property type="component" value="Chromosome 1"/>
</dbReference>
<evidence type="ECO:0000256" key="4">
    <source>
        <dbReference type="ARBA" id="ARBA00023015"/>
    </source>
</evidence>
<dbReference type="PANTHER" id="PTHR33202:SF7">
    <property type="entry name" value="FERRIC UPTAKE REGULATION PROTEIN"/>
    <property type="match status" value="1"/>
</dbReference>
<evidence type="ECO:0000313" key="8">
    <source>
        <dbReference type="Proteomes" id="UP000677668"/>
    </source>
</evidence>
<dbReference type="EMBL" id="CP072642">
    <property type="protein sequence ID" value="QUV93578.1"/>
    <property type="molecule type" value="Genomic_DNA"/>
</dbReference>
<keyword evidence="8" id="KW-1185">Reference proteome</keyword>
<keyword evidence="3" id="KW-0862">Zinc</keyword>
<dbReference type="InterPro" id="IPR036388">
    <property type="entry name" value="WH-like_DNA-bd_sf"/>
</dbReference>
<protein>
    <submittedName>
        <fullName evidence="7">Transcriptional repressor</fullName>
    </submittedName>
</protein>
<evidence type="ECO:0000256" key="1">
    <source>
        <dbReference type="ARBA" id="ARBA00007957"/>
    </source>
</evidence>
<dbReference type="Gene3D" id="3.30.1490.190">
    <property type="match status" value="1"/>
</dbReference>
<name>A0ABX8AXZ7_9BACT</name>
<keyword evidence="5" id="KW-0238">DNA-binding</keyword>
<proteinExistence type="inferred from homology"/>
<keyword evidence="2" id="KW-0678">Repressor</keyword>
<gene>
    <name evidence="7" type="ORF">J8C05_09390</name>
</gene>
<accession>A0ABX8AXZ7</accession>
<evidence type="ECO:0000256" key="6">
    <source>
        <dbReference type="ARBA" id="ARBA00023163"/>
    </source>
</evidence>
<evidence type="ECO:0000313" key="7">
    <source>
        <dbReference type="EMBL" id="QUV93578.1"/>
    </source>
</evidence>
<dbReference type="RefSeq" id="WP_014100397.1">
    <property type="nucleotide sequence ID" value="NZ_CP072642.1"/>
</dbReference>
<dbReference type="InterPro" id="IPR043135">
    <property type="entry name" value="Fur_C"/>
</dbReference>
<evidence type="ECO:0000256" key="3">
    <source>
        <dbReference type="ARBA" id="ARBA00022833"/>
    </source>
</evidence>
<reference evidence="7 8" key="1">
    <citation type="submission" date="2021-03" db="EMBL/GenBank/DDBJ databases">
        <title>Genomic and phenotypic characterization of Chloracidobacterium isolates provides evidence for multiple species.</title>
        <authorList>
            <person name="Saini M.K."/>
            <person name="Costas A.M.G."/>
            <person name="Tank M."/>
            <person name="Bryant D.A."/>
        </authorList>
    </citation>
    <scope>NUCLEOTIDE SEQUENCE [LARGE SCALE GENOMIC DNA]</scope>
    <source>
        <strain evidence="7 8">N</strain>
    </source>
</reference>
<keyword evidence="6" id="KW-0804">Transcription</keyword>
<organism evidence="7 8">
    <name type="scientific">Chloracidobacterium sp. N</name>
    <dbReference type="NCBI Taxonomy" id="2821540"/>
    <lineage>
        <taxon>Bacteria</taxon>
        <taxon>Pseudomonadati</taxon>
        <taxon>Acidobacteriota</taxon>
        <taxon>Terriglobia</taxon>
        <taxon>Terriglobales</taxon>
        <taxon>Acidobacteriaceae</taxon>
        <taxon>Chloracidobacterium</taxon>
        <taxon>Chloracidobacterium aggregatum</taxon>
    </lineage>
</organism>
<comment type="similarity">
    <text evidence="1">Belongs to the Fur family.</text>
</comment>
<dbReference type="InterPro" id="IPR002481">
    <property type="entry name" value="FUR"/>
</dbReference>
<dbReference type="InterPro" id="IPR036390">
    <property type="entry name" value="WH_DNA-bd_sf"/>
</dbReference>
<evidence type="ECO:0000256" key="5">
    <source>
        <dbReference type="ARBA" id="ARBA00023125"/>
    </source>
</evidence>
<dbReference type="PANTHER" id="PTHR33202">
    <property type="entry name" value="ZINC UPTAKE REGULATION PROTEIN"/>
    <property type="match status" value="1"/>
</dbReference>
<keyword evidence="4" id="KW-0805">Transcription regulation</keyword>
<evidence type="ECO:0000256" key="2">
    <source>
        <dbReference type="ARBA" id="ARBA00022491"/>
    </source>
</evidence>
<sequence>MKRLTAQEVIALIRTRGLKLTPQRLAIVEYLQQCTHHPTAEEVLAAVNARFPMASRATVYNTLNWLRENGHLMEIHEGGVMRFDPNLEPHHHFVCRQCGRVEDVESELVGPWPQCTLPGRHVIEGFDLTLRGLCADCAQSGQAAGA</sequence>
<dbReference type="CDD" id="cd07153">
    <property type="entry name" value="Fur_like"/>
    <property type="match status" value="1"/>
</dbReference>
<dbReference type="Gene3D" id="1.10.10.10">
    <property type="entry name" value="Winged helix-like DNA-binding domain superfamily/Winged helix DNA-binding domain"/>
    <property type="match status" value="1"/>
</dbReference>
<dbReference type="Pfam" id="PF01475">
    <property type="entry name" value="FUR"/>
    <property type="match status" value="1"/>
</dbReference>